<dbReference type="Proteomes" id="UP000192491">
    <property type="component" value="Unassembled WGS sequence"/>
</dbReference>
<evidence type="ECO:0000256" key="1">
    <source>
        <dbReference type="SAM" id="SignalP"/>
    </source>
</evidence>
<gene>
    <name evidence="2" type="ORF">BWK73_22615</name>
</gene>
<comment type="caution">
    <text evidence="2">The sequence shown here is derived from an EMBL/GenBank/DDBJ whole genome shotgun (WGS) entry which is preliminary data.</text>
</comment>
<proteinExistence type="predicted"/>
<dbReference type="EMBL" id="MTEJ01000140">
    <property type="protein sequence ID" value="OQX09528.1"/>
    <property type="molecule type" value="Genomic_DNA"/>
</dbReference>
<keyword evidence="1" id="KW-0732">Signal</keyword>
<evidence type="ECO:0000313" key="3">
    <source>
        <dbReference type="Proteomes" id="UP000192491"/>
    </source>
</evidence>
<sequence length="710" mass="80248">MLRAFSLITALTLLSQTAWAFDASAFQRQDAQSVTAAEQFLALPAAQRQQLALEYMGNDQATAPTWQVFLLAYLSSQPQNANDWELIQAAENDRPHLDSSVMLPAEQAANQQLCFLQLQQPYDPELDKEDDEQLSDQRDKRASLDTVCIAQVLDVAQQPEVFAWLLARLNAEKHPQRQAIFDYSITVDKLDPAQTQQLRKTLAAQYFDKDDNDTYGISTFLGNSADEALLNPFVSDLQEGLAKATEEQIPRILETLVALNSTDAAQAFWNTLWDNPPRYFRIAHETLMAEYSDQDELFPEALHTAALKRLDEQSDVRFMASYLFLLVNAEGGDWRHVRETVEKLEAISEKAPDDPETQAVLKYVYLQAAGARYLDDEERSLGDTLKWLDKAKTITAEPLSWYLHASNGSMDWEEERPDQRSTFAPVKALHADGQLAALVAWHDNQQKPEKPFTDLPAEIYSVFTDSTVVARPWHDAATGAALLLDNAGELSYFDGYEQNTAAMPFSAQPIDNSVEKPTVRSPLAIWFEYIFQILTANQDGPVTLASLDEALQHADQRLLFSPSDNWGNGDSRYLEYVRYGSQVMLNAEVKGEVHSYWLRFPAATDTTRWLTQLQQPSTTGLKAQPLWHWVNDEKPQVLARHYRHFSTEDELILSPLYADSEFRYTELDCSREVKPAALEQQAAAFAQAEYALFQQGYMLSKIIADSACVE</sequence>
<organism evidence="2 3">
    <name type="scientific">Thiothrix lacustris</name>
    <dbReference type="NCBI Taxonomy" id="525917"/>
    <lineage>
        <taxon>Bacteria</taxon>
        <taxon>Pseudomonadati</taxon>
        <taxon>Pseudomonadota</taxon>
        <taxon>Gammaproteobacteria</taxon>
        <taxon>Thiotrichales</taxon>
        <taxon>Thiotrichaceae</taxon>
        <taxon>Thiothrix</taxon>
    </lineage>
</organism>
<name>A0A1Y1QMT8_9GAMM</name>
<evidence type="ECO:0000313" key="2">
    <source>
        <dbReference type="EMBL" id="OQX09528.1"/>
    </source>
</evidence>
<reference evidence="2 3" key="1">
    <citation type="submission" date="2017-01" db="EMBL/GenBank/DDBJ databases">
        <title>Novel large sulfur bacteria in the metagenomes of groundwater-fed chemosynthetic microbial mats in the Lake Huron basin.</title>
        <authorList>
            <person name="Sharrar A.M."/>
            <person name="Flood B.E."/>
            <person name="Bailey J.V."/>
            <person name="Jones D.S."/>
            <person name="Biddanda B."/>
            <person name="Ruberg S.A."/>
            <person name="Marcus D.N."/>
            <person name="Dick G.J."/>
        </authorList>
    </citation>
    <scope>NUCLEOTIDE SEQUENCE [LARGE SCALE GENOMIC DNA]</scope>
    <source>
        <strain evidence="2">A8</strain>
    </source>
</reference>
<protein>
    <submittedName>
        <fullName evidence="2">Uncharacterized protein</fullName>
    </submittedName>
</protein>
<feature type="chain" id="PRO_5012892113" evidence="1">
    <location>
        <begin position="21"/>
        <end position="710"/>
    </location>
</feature>
<feature type="signal peptide" evidence="1">
    <location>
        <begin position="1"/>
        <end position="20"/>
    </location>
</feature>
<dbReference type="AlphaFoldDB" id="A0A1Y1QMT8"/>
<accession>A0A1Y1QMT8</accession>